<dbReference type="PROSITE" id="PS51257">
    <property type="entry name" value="PROKAR_LIPOPROTEIN"/>
    <property type="match status" value="1"/>
</dbReference>
<dbReference type="EMBL" id="JAGIQL010000022">
    <property type="protein sequence ID" value="MBP0457494.1"/>
    <property type="molecule type" value="Genomic_DNA"/>
</dbReference>
<evidence type="ECO:0000313" key="4">
    <source>
        <dbReference type="Proteomes" id="UP000670475"/>
    </source>
</evidence>
<evidence type="ECO:0000313" key="3">
    <source>
        <dbReference type="EMBL" id="MBP0457494.1"/>
    </source>
</evidence>
<feature type="chain" id="PRO_5038446061" description="DUF3558 domain-containing protein" evidence="2">
    <location>
        <begin position="27"/>
        <end position="195"/>
    </location>
</feature>
<proteinExistence type="predicted"/>
<dbReference type="AlphaFoldDB" id="A0A940RXD5"/>
<name>A0A940RXD5_9ACTN</name>
<reference evidence="3" key="1">
    <citation type="submission" date="2021-03" db="EMBL/GenBank/DDBJ databases">
        <title>Whole genome sequence of Streptomyces bomunensis MMS17-BM035.</title>
        <authorList>
            <person name="Lee J.H."/>
        </authorList>
    </citation>
    <scope>NUCLEOTIDE SEQUENCE</scope>
    <source>
        <strain evidence="3">MMS17-BM035</strain>
    </source>
</reference>
<feature type="compositionally biased region" description="Low complexity" evidence="1">
    <location>
        <begin position="63"/>
        <end position="79"/>
    </location>
</feature>
<keyword evidence="2" id="KW-0732">Signal</keyword>
<organism evidence="3 4">
    <name type="scientific">Streptomyces montanisoli</name>
    <dbReference type="NCBI Taxonomy" id="2798581"/>
    <lineage>
        <taxon>Bacteria</taxon>
        <taxon>Bacillati</taxon>
        <taxon>Actinomycetota</taxon>
        <taxon>Actinomycetes</taxon>
        <taxon>Kitasatosporales</taxon>
        <taxon>Streptomycetaceae</taxon>
        <taxon>Streptomyces</taxon>
    </lineage>
</organism>
<gene>
    <name evidence="3" type="ORF">JFN87_08285</name>
</gene>
<accession>A0A940RXD5</accession>
<feature type="signal peptide" evidence="2">
    <location>
        <begin position="1"/>
        <end position="26"/>
    </location>
</feature>
<keyword evidence="4" id="KW-1185">Reference proteome</keyword>
<dbReference type="Proteomes" id="UP000670475">
    <property type="component" value="Unassembled WGS sequence"/>
</dbReference>
<evidence type="ECO:0000256" key="2">
    <source>
        <dbReference type="SAM" id="SignalP"/>
    </source>
</evidence>
<evidence type="ECO:0008006" key="5">
    <source>
        <dbReference type="Google" id="ProtNLM"/>
    </source>
</evidence>
<sequence length="195" mass="20259">MTVTRTTKVQGGVLALAMLALLTAGCGTQRPESAGDAYRRTHPTPTAISTPSKPTNLPCPGETTTPTPTTSASPVSAAPGDHYAENHGFRDPFPLYGQSRCDGLAAVDRIEKALEPLRKRGDFAPASTRSALTGLGYPADTVESYQNGPTGVSFLVEVNASPVCVEGTMDRDTTQAHAFGGYPDHSGCDTPSGGH</sequence>
<feature type="compositionally biased region" description="Polar residues" evidence="1">
    <location>
        <begin position="43"/>
        <end position="55"/>
    </location>
</feature>
<feature type="region of interest" description="Disordered" evidence="1">
    <location>
        <begin position="175"/>
        <end position="195"/>
    </location>
</feature>
<feature type="region of interest" description="Disordered" evidence="1">
    <location>
        <begin position="29"/>
        <end position="86"/>
    </location>
</feature>
<comment type="caution">
    <text evidence="3">The sequence shown here is derived from an EMBL/GenBank/DDBJ whole genome shotgun (WGS) entry which is preliminary data.</text>
</comment>
<evidence type="ECO:0000256" key="1">
    <source>
        <dbReference type="SAM" id="MobiDB-lite"/>
    </source>
</evidence>
<protein>
    <recommendedName>
        <fullName evidence="5">DUF3558 domain-containing protein</fullName>
    </recommendedName>
</protein>